<gene>
    <name evidence="4" type="ORF">DQX05_13860</name>
</gene>
<evidence type="ECO:0000313" key="4">
    <source>
        <dbReference type="EMBL" id="RJG23329.1"/>
    </source>
</evidence>
<feature type="domain" description="DUF4214" evidence="3">
    <location>
        <begin position="100"/>
        <end position="147"/>
    </location>
</feature>
<organism evidence="4 5">
    <name type="scientific">Paenibacillus thiaminolyticus</name>
    <name type="common">Bacillus thiaminolyticus</name>
    <dbReference type="NCBI Taxonomy" id="49283"/>
    <lineage>
        <taxon>Bacteria</taxon>
        <taxon>Bacillati</taxon>
        <taxon>Bacillota</taxon>
        <taxon>Bacilli</taxon>
        <taxon>Bacillales</taxon>
        <taxon>Paenibacillaceae</taxon>
        <taxon>Paenibacillus</taxon>
    </lineage>
</organism>
<evidence type="ECO:0000259" key="2">
    <source>
        <dbReference type="Pfam" id="PF00534"/>
    </source>
</evidence>
<comment type="caution">
    <text evidence="4">The sequence shown here is derived from an EMBL/GenBank/DDBJ whole genome shotgun (WGS) entry which is preliminary data.</text>
</comment>
<reference evidence="4 5" key="1">
    <citation type="submission" date="2018-09" db="EMBL/GenBank/DDBJ databases">
        <title>Paenibacillus SK2017-BO5.</title>
        <authorList>
            <person name="Piskunova J.V."/>
            <person name="Dubiley S.A."/>
            <person name="Severinov K.V."/>
        </authorList>
    </citation>
    <scope>NUCLEOTIDE SEQUENCE [LARGE SCALE GENOMIC DNA]</scope>
    <source>
        <strain evidence="4 5">BO5</strain>
    </source>
</reference>
<accession>A0A3A3GH52</accession>
<keyword evidence="1" id="KW-0808">Transferase</keyword>
<dbReference type="PANTHER" id="PTHR46401">
    <property type="entry name" value="GLYCOSYLTRANSFERASE WBBK-RELATED"/>
    <property type="match status" value="1"/>
</dbReference>
<dbReference type="Pfam" id="PF00534">
    <property type="entry name" value="Glycos_transf_1"/>
    <property type="match status" value="1"/>
</dbReference>
<dbReference type="InterPro" id="IPR025282">
    <property type="entry name" value="DUF4214"/>
</dbReference>
<dbReference type="Gene3D" id="3.40.50.2000">
    <property type="entry name" value="Glycogen Phosphorylase B"/>
    <property type="match status" value="2"/>
</dbReference>
<sequence length="565" mass="63932">MSRHYRIIHHLYELMRREGNDFVRHMYLQMLHREPGEAELHHYVSLLSLRTDKSWIAMSVLCSEEAEQLYHRPAISLIPQQQGTIASRVQSFYIAEPLFFLHSLYAELLGRAPDPAGLEGHSRTLSSGASRKTLLSAFAKSEECQRLLSGPVLPDLPLQPQPAAAAGWGGSSPVTQIGIFLGYPHPLALDGEGIGRFLYRLIEGLLTIRHDTVVHIAATHYNEADTRNTFNGLNARFPGRCRIVGSNNMGWINDHVPVDIWIVPIVSLDLALHLKKPYILCLHDLVHHQFSELYYTYHAEFCDRVNRTAYYVMERAAAIVSSSQYVRLHHAVALGGTPLAKTHVIRLAPPSSEYQSFPPVPEAAFRAAYQLFEPYIVFPTVLRLHKNFERLIAAFLRYRHSPDGFVSRLRLVFTDDLVNNPKRAEVMQLLQQCRNKEIRSSVRFIGRIPKSHIPSLYQYSVGTIVPTLFEGSCPFPILESLTMGTPVAVSQLEVTKELIQDMEGFLAFNPYSLEEMEAAIRGLWLHRNQLLPRQQSAITQAMQRSWNDVAAEYYALIQHVAAAGG</sequence>
<dbReference type="PANTHER" id="PTHR46401:SF2">
    <property type="entry name" value="GLYCOSYLTRANSFERASE WBBK-RELATED"/>
    <property type="match status" value="1"/>
</dbReference>
<dbReference type="Gene3D" id="1.10.3130.20">
    <property type="entry name" value="Phycobilisome linker domain"/>
    <property type="match status" value="1"/>
</dbReference>
<evidence type="ECO:0000259" key="3">
    <source>
        <dbReference type="Pfam" id="PF13946"/>
    </source>
</evidence>
<dbReference type="OrthoDB" id="9797829at2"/>
<dbReference type="AlphaFoldDB" id="A0A3A3GH52"/>
<proteinExistence type="predicted"/>
<dbReference type="RefSeq" id="WP_119794182.1">
    <property type="nucleotide sequence ID" value="NZ_QYZD01000011.1"/>
</dbReference>
<dbReference type="Pfam" id="PF13946">
    <property type="entry name" value="DUF4214"/>
    <property type="match status" value="1"/>
</dbReference>
<dbReference type="EMBL" id="QYZD01000011">
    <property type="protein sequence ID" value="RJG23329.1"/>
    <property type="molecule type" value="Genomic_DNA"/>
</dbReference>
<evidence type="ECO:0000313" key="5">
    <source>
        <dbReference type="Proteomes" id="UP000266177"/>
    </source>
</evidence>
<feature type="domain" description="Glycosyl transferase family 1" evidence="2">
    <location>
        <begin position="373"/>
        <end position="523"/>
    </location>
</feature>
<dbReference type="InterPro" id="IPR038255">
    <property type="entry name" value="PBS_linker_sf"/>
</dbReference>
<dbReference type="GO" id="GO:0009103">
    <property type="term" value="P:lipopolysaccharide biosynthetic process"/>
    <property type="evidence" value="ECO:0007669"/>
    <property type="project" value="TreeGrafter"/>
</dbReference>
<dbReference type="SUPFAM" id="SSF53756">
    <property type="entry name" value="UDP-Glycosyltransferase/glycogen phosphorylase"/>
    <property type="match status" value="1"/>
</dbReference>
<dbReference type="Proteomes" id="UP000266177">
    <property type="component" value="Unassembled WGS sequence"/>
</dbReference>
<dbReference type="GO" id="GO:0016757">
    <property type="term" value="F:glycosyltransferase activity"/>
    <property type="evidence" value="ECO:0007669"/>
    <property type="project" value="InterPro"/>
</dbReference>
<dbReference type="InterPro" id="IPR001296">
    <property type="entry name" value="Glyco_trans_1"/>
</dbReference>
<evidence type="ECO:0000256" key="1">
    <source>
        <dbReference type="ARBA" id="ARBA00022679"/>
    </source>
</evidence>
<protein>
    <submittedName>
        <fullName evidence="4">DUF4214 domain-containing protein</fullName>
    </submittedName>
</protein>
<name>A0A3A3GH52_PANTH</name>